<keyword evidence="2" id="KW-1133">Transmembrane helix</keyword>
<evidence type="ECO:0000256" key="2">
    <source>
        <dbReference type="SAM" id="Phobius"/>
    </source>
</evidence>
<organism evidence="3 4">
    <name type="scientific">Tetrabaena socialis</name>
    <dbReference type="NCBI Taxonomy" id="47790"/>
    <lineage>
        <taxon>Eukaryota</taxon>
        <taxon>Viridiplantae</taxon>
        <taxon>Chlorophyta</taxon>
        <taxon>core chlorophytes</taxon>
        <taxon>Chlorophyceae</taxon>
        <taxon>CS clade</taxon>
        <taxon>Chlamydomonadales</taxon>
        <taxon>Tetrabaenaceae</taxon>
        <taxon>Tetrabaena</taxon>
    </lineage>
</organism>
<evidence type="ECO:0000313" key="3">
    <source>
        <dbReference type="EMBL" id="PNH10355.1"/>
    </source>
</evidence>
<dbReference type="EMBL" id="PGGS01000059">
    <property type="protein sequence ID" value="PNH10355.1"/>
    <property type="molecule type" value="Genomic_DNA"/>
</dbReference>
<accession>A0A2J8ACV5</accession>
<sequence>MLLARGNSCTRATRARATEPSLSVGDPAAPFAPWPQAEEQTTVCAPRVAPHVEEQTVHCARALAPAHAGTTTAEHRFYAAGTPSPVEEQTGILLNLLSALGELLGTPYAELLWCQAVACVAFALVSEMVYTSVLGLVAGSIIGFFRGYVIALTASASVAAQGLSRGLSAGRALAKAAGLALRMPWVALRGLSLFAARTLPVRIL</sequence>
<keyword evidence="2" id="KW-0472">Membrane</keyword>
<keyword evidence="4" id="KW-1185">Reference proteome</keyword>
<keyword evidence="2" id="KW-0812">Transmembrane</keyword>
<evidence type="ECO:0000256" key="1">
    <source>
        <dbReference type="SAM" id="MobiDB-lite"/>
    </source>
</evidence>
<gene>
    <name evidence="3" type="ORF">TSOC_002937</name>
</gene>
<protein>
    <submittedName>
        <fullName evidence="3">Uncharacterized protein</fullName>
    </submittedName>
</protein>
<name>A0A2J8ACV5_9CHLO</name>
<evidence type="ECO:0000313" key="4">
    <source>
        <dbReference type="Proteomes" id="UP000236333"/>
    </source>
</evidence>
<reference evidence="3 4" key="1">
    <citation type="journal article" date="2017" name="Mol. Biol. Evol.">
        <title>The 4-celled Tetrabaena socialis nuclear genome reveals the essential components for genetic control of cell number at the origin of multicellularity in the volvocine lineage.</title>
        <authorList>
            <person name="Featherston J."/>
            <person name="Arakaki Y."/>
            <person name="Hanschen E.R."/>
            <person name="Ferris P.J."/>
            <person name="Michod R.E."/>
            <person name="Olson B.J.S.C."/>
            <person name="Nozaki H."/>
            <person name="Durand P.M."/>
        </authorList>
    </citation>
    <scope>NUCLEOTIDE SEQUENCE [LARGE SCALE GENOMIC DNA]</scope>
    <source>
        <strain evidence="3 4">NIES-571</strain>
    </source>
</reference>
<proteinExistence type="predicted"/>
<feature type="region of interest" description="Disordered" evidence="1">
    <location>
        <begin position="1"/>
        <end position="26"/>
    </location>
</feature>
<comment type="caution">
    <text evidence="3">The sequence shown here is derived from an EMBL/GenBank/DDBJ whole genome shotgun (WGS) entry which is preliminary data.</text>
</comment>
<dbReference type="OrthoDB" id="533922at2759"/>
<feature type="transmembrane region" description="Helical" evidence="2">
    <location>
        <begin position="136"/>
        <end position="160"/>
    </location>
</feature>
<dbReference type="AlphaFoldDB" id="A0A2J8ACV5"/>
<dbReference type="Proteomes" id="UP000236333">
    <property type="component" value="Unassembled WGS sequence"/>
</dbReference>